<proteinExistence type="predicted"/>
<feature type="compositionally biased region" description="Low complexity" evidence="1">
    <location>
        <begin position="61"/>
        <end position="78"/>
    </location>
</feature>
<keyword evidence="3" id="KW-1185">Reference proteome</keyword>
<evidence type="ECO:0000313" key="2">
    <source>
        <dbReference type="EMBL" id="KAB8303964.1"/>
    </source>
</evidence>
<accession>A0A5N6KJL1</accession>
<feature type="region of interest" description="Disordered" evidence="1">
    <location>
        <begin position="201"/>
        <end position="310"/>
    </location>
</feature>
<feature type="compositionally biased region" description="Polar residues" evidence="1">
    <location>
        <begin position="93"/>
        <end position="102"/>
    </location>
</feature>
<feature type="compositionally biased region" description="Low complexity" evidence="1">
    <location>
        <begin position="225"/>
        <end position="236"/>
    </location>
</feature>
<dbReference type="Proteomes" id="UP000326757">
    <property type="component" value="Unassembled WGS sequence"/>
</dbReference>
<sequence length="439" mass="47313">MMADVPRRKPMPPGFQLPVQTSYNNHSRTRTTSTNTFSSINYPPQHPQTLYPGNMQTNGYSSRRTPSTGTFSTTASSGNGPVPYRGSQDLRRSTSSRSGNLQPQGYVALMRKQKATVWCDRSQHEDPRLIAQQKAAKERAAAAVLGGPLQGRISTGGTNSLVGSNRVTAKIRHHGKAGLVGYSPGDLVGGVVGVPMRLSASEVEGGDSDDDGDSGRILYHRRTGSGRSSVGSGRRGLTYSRQSGASSNAGRWSSGNTPPSERERQNSFPDVAEAGETPVPNRHSTAKDYFEGGDGTRSAGGSISSGERADGIADLNSGDAARLASNSLLKSSISREKSVKNPDELRRRGSVDERTTTMTLGAGRLFIANPDHSDNTRRPAITRGDTFLDDGIHITHISFKISLLWSREPRGKQATAFKRRSIGVSWVTWQYQFGLGYWG</sequence>
<dbReference type="OrthoDB" id="5385072at2759"/>
<feature type="region of interest" description="Disordered" evidence="1">
    <location>
        <begin position="1"/>
        <end position="102"/>
    </location>
</feature>
<feature type="compositionally biased region" description="Polar residues" evidence="1">
    <location>
        <begin position="239"/>
        <end position="259"/>
    </location>
</feature>
<reference evidence="2 3" key="1">
    <citation type="submission" date="2019-06" db="EMBL/GenBank/DDBJ databases">
        <title>Genome Sequence of the Brown Rot Fungal Pathogen Monilinia laxa.</title>
        <authorList>
            <person name="De Miccolis Angelini R.M."/>
            <person name="Landi L."/>
            <person name="Abate D."/>
            <person name="Pollastro S."/>
            <person name="Romanazzi G."/>
            <person name="Faretra F."/>
        </authorList>
    </citation>
    <scope>NUCLEOTIDE SEQUENCE [LARGE SCALE GENOMIC DNA]</scope>
    <source>
        <strain evidence="2 3">Mlax316</strain>
    </source>
</reference>
<evidence type="ECO:0000256" key="1">
    <source>
        <dbReference type="SAM" id="MobiDB-lite"/>
    </source>
</evidence>
<dbReference type="AlphaFoldDB" id="A0A5N6KJL1"/>
<protein>
    <submittedName>
        <fullName evidence="2">Uncharacterized protein</fullName>
    </submittedName>
</protein>
<comment type="caution">
    <text evidence="2">The sequence shown here is derived from an EMBL/GenBank/DDBJ whole genome shotgun (WGS) entry which is preliminary data.</text>
</comment>
<organism evidence="2 3">
    <name type="scientific">Monilinia laxa</name>
    <name type="common">Brown rot fungus</name>
    <name type="synonym">Sclerotinia laxa</name>
    <dbReference type="NCBI Taxonomy" id="61186"/>
    <lineage>
        <taxon>Eukaryota</taxon>
        <taxon>Fungi</taxon>
        <taxon>Dikarya</taxon>
        <taxon>Ascomycota</taxon>
        <taxon>Pezizomycotina</taxon>
        <taxon>Leotiomycetes</taxon>
        <taxon>Helotiales</taxon>
        <taxon>Sclerotiniaceae</taxon>
        <taxon>Monilinia</taxon>
    </lineage>
</organism>
<name>A0A5N6KJL1_MONLA</name>
<dbReference type="EMBL" id="VIGI01000002">
    <property type="protein sequence ID" value="KAB8303964.1"/>
    <property type="molecule type" value="Genomic_DNA"/>
</dbReference>
<feature type="compositionally biased region" description="Low complexity" evidence="1">
    <location>
        <begin position="21"/>
        <end position="41"/>
    </location>
</feature>
<gene>
    <name evidence="2" type="ORF">EYC80_005320</name>
</gene>
<evidence type="ECO:0000313" key="3">
    <source>
        <dbReference type="Proteomes" id="UP000326757"/>
    </source>
</evidence>